<dbReference type="Gene3D" id="3.40.190.10">
    <property type="entry name" value="Periplasmic binding protein-like II"/>
    <property type="match status" value="2"/>
</dbReference>
<dbReference type="CDD" id="cd00090">
    <property type="entry name" value="HTH_ARSR"/>
    <property type="match status" value="1"/>
</dbReference>
<evidence type="ECO:0000256" key="1">
    <source>
        <dbReference type="ARBA" id="ARBA00009437"/>
    </source>
</evidence>
<dbReference type="EMBL" id="BAAAPW010000002">
    <property type="protein sequence ID" value="GAA2034156.1"/>
    <property type="molecule type" value="Genomic_DNA"/>
</dbReference>
<dbReference type="InterPro" id="IPR036390">
    <property type="entry name" value="WH_DNA-bd_sf"/>
</dbReference>
<protein>
    <submittedName>
        <fullName evidence="7">LysR family transcriptional regulator</fullName>
    </submittedName>
</protein>
<dbReference type="PANTHER" id="PTHR30346:SF29">
    <property type="entry name" value="LYSR SUBSTRATE-BINDING"/>
    <property type="match status" value="1"/>
</dbReference>
<evidence type="ECO:0000313" key="8">
    <source>
        <dbReference type="Proteomes" id="UP001501196"/>
    </source>
</evidence>
<evidence type="ECO:0000256" key="2">
    <source>
        <dbReference type="ARBA" id="ARBA00023015"/>
    </source>
</evidence>
<comment type="caution">
    <text evidence="7">The sequence shown here is derived from an EMBL/GenBank/DDBJ whole genome shotgun (WGS) entry which is preliminary data.</text>
</comment>
<evidence type="ECO:0000256" key="3">
    <source>
        <dbReference type="ARBA" id="ARBA00023125"/>
    </source>
</evidence>
<dbReference type="InterPro" id="IPR036388">
    <property type="entry name" value="WH-like_DNA-bd_sf"/>
</dbReference>
<dbReference type="InterPro" id="IPR005119">
    <property type="entry name" value="LysR_subst-bd"/>
</dbReference>
<organism evidence="7 8">
    <name type="scientific">Agromyces tropicus</name>
    <dbReference type="NCBI Taxonomy" id="555371"/>
    <lineage>
        <taxon>Bacteria</taxon>
        <taxon>Bacillati</taxon>
        <taxon>Actinomycetota</taxon>
        <taxon>Actinomycetes</taxon>
        <taxon>Micrococcales</taxon>
        <taxon>Microbacteriaceae</taxon>
        <taxon>Agromyces</taxon>
    </lineage>
</organism>
<keyword evidence="8" id="KW-1185">Reference proteome</keyword>
<dbReference type="Pfam" id="PF03466">
    <property type="entry name" value="LysR_substrate"/>
    <property type="match status" value="1"/>
</dbReference>
<feature type="domain" description="HTH lysR-type" evidence="6">
    <location>
        <begin position="1"/>
        <end position="58"/>
    </location>
</feature>
<keyword evidence="4" id="KW-0804">Transcription</keyword>
<keyword evidence="2" id="KW-0805">Transcription regulation</keyword>
<evidence type="ECO:0000313" key="7">
    <source>
        <dbReference type="EMBL" id="GAA2034156.1"/>
    </source>
</evidence>
<dbReference type="InterPro" id="IPR000847">
    <property type="entry name" value="LysR_HTH_N"/>
</dbReference>
<dbReference type="Gene3D" id="1.10.10.10">
    <property type="entry name" value="Winged helix-like DNA-binding domain superfamily/Winged helix DNA-binding domain"/>
    <property type="match status" value="1"/>
</dbReference>
<reference evidence="7 8" key="1">
    <citation type="journal article" date="2019" name="Int. J. Syst. Evol. Microbiol.">
        <title>The Global Catalogue of Microorganisms (GCM) 10K type strain sequencing project: providing services to taxonomists for standard genome sequencing and annotation.</title>
        <authorList>
            <consortium name="The Broad Institute Genomics Platform"/>
            <consortium name="The Broad Institute Genome Sequencing Center for Infectious Disease"/>
            <person name="Wu L."/>
            <person name="Ma J."/>
        </authorList>
    </citation>
    <scope>NUCLEOTIDE SEQUENCE [LARGE SCALE GENOMIC DNA]</scope>
    <source>
        <strain evidence="7 8">JCM 15672</strain>
    </source>
</reference>
<sequence length="345" mass="36889">MDVRRLDLLRELAERGSVTAVAEATGRTPSAVSQQLKVLEREAGMPLTERSGRGIVLTSAGHALARSATEVAVALERASSLWDEFRNHPSGEVTLLTFPTIGATVLPQVLSDLRSVAGLVVRATDLDPELAEFPDLTNDYDIVLAHTMPGELPWGGRGLRALPLLTEPLDIGLPADHRLAGRSHVTPADLVDETWLGVPPGFPFERILHAIEQAGGRRVEVSQRFSDMRIIEAFIGAGLGIAFVPRYTSGVLPSNLVLKPLRGVPSVRQIFALVRPDVAERLAVRTVLEVLVDRAARLEQAYDHPSRGSGADRAAQEPGTADAADAADADRSGRPAVDAAAPTPH</sequence>
<evidence type="ECO:0000259" key="6">
    <source>
        <dbReference type="PROSITE" id="PS50931"/>
    </source>
</evidence>
<name>A0ABN2UEN1_9MICO</name>
<dbReference type="SUPFAM" id="SSF46785">
    <property type="entry name" value="Winged helix' DNA-binding domain"/>
    <property type="match status" value="1"/>
</dbReference>
<gene>
    <name evidence="7" type="ORF">GCM10009819_17860</name>
</gene>
<dbReference type="Pfam" id="PF00126">
    <property type="entry name" value="HTH_1"/>
    <property type="match status" value="1"/>
</dbReference>
<keyword evidence="3" id="KW-0238">DNA-binding</keyword>
<proteinExistence type="inferred from homology"/>
<dbReference type="RefSeq" id="WP_344371977.1">
    <property type="nucleotide sequence ID" value="NZ_BAAAPW010000002.1"/>
</dbReference>
<comment type="similarity">
    <text evidence="1">Belongs to the LysR transcriptional regulatory family.</text>
</comment>
<dbReference type="PANTHER" id="PTHR30346">
    <property type="entry name" value="TRANSCRIPTIONAL DUAL REGULATOR HCAR-RELATED"/>
    <property type="match status" value="1"/>
</dbReference>
<dbReference type="Proteomes" id="UP001501196">
    <property type="component" value="Unassembled WGS sequence"/>
</dbReference>
<accession>A0ABN2UEN1</accession>
<evidence type="ECO:0000256" key="4">
    <source>
        <dbReference type="ARBA" id="ARBA00023163"/>
    </source>
</evidence>
<evidence type="ECO:0000256" key="5">
    <source>
        <dbReference type="SAM" id="MobiDB-lite"/>
    </source>
</evidence>
<dbReference type="SUPFAM" id="SSF53850">
    <property type="entry name" value="Periplasmic binding protein-like II"/>
    <property type="match status" value="1"/>
</dbReference>
<dbReference type="InterPro" id="IPR011991">
    <property type="entry name" value="ArsR-like_HTH"/>
</dbReference>
<dbReference type="PROSITE" id="PS50931">
    <property type="entry name" value="HTH_LYSR"/>
    <property type="match status" value="1"/>
</dbReference>
<feature type="region of interest" description="Disordered" evidence="5">
    <location>
        <begin position="302"/>
        <end position="345"/>
    </location>
</feature>